<keyword evidence="4" id="KW-0813">Transport</keyword>
<evidence type="ECO:0000256" key="7">
    <source>
        <dbReference type="ARBA" id="ARBA00030094"/>
    </source>
</evidence>
<dbReference type="InterPro" id="IPR036390">
    <property type="entry name" value="WH_DNA-bd_sf"/>
</dbReference>
<dbReference type="GO" id="GO:0016236">
    <property type="term" value="P:macroautophagy"/>
    <property type="evidence" value="ECO:0007669"/>
    <property type="project" value="UniProtKB-ARBA"/>
</dbReference>
<dbReference type="Gene3D" id="1.10.10.570">
    <property type="entry name" value="Winged helix' DNA-binding domain. Chain C. Domain 1"/>
    <property type="match status" value="1"/>
</dbReference>
<dbReference type="Pfam" id="PF05871">
    <property type="entry name" value="ESCRT-II"/>
    <property type="match status" value="1"/>
</dbReference>
<evidence type="ECO:0000313" key="9">
    <source>
        <dbReference type="Proteomes" id="UP001209540"/>
    </source>
</evidence>
<dbReference type="Proteomes" id="UP001209540">
    <property type="component" value="Unassembled WGS sequence"/>
</dbReference>
<dbReference type="FunFam" id="1.10.10.570:FF:000003">
    <property type="entry name" value="Vacuolar protein-sorting-associated protein 25"/>
    <property type="match status" value="1"/>
</dbReference>
<protein>
    <recommendedName>
        <fullName evidence="3">Vacuolar protein-sorting-associated protein 25</fullName>
    </recommendedName>
    <alternativeName>
        <fullName evidence="7">ESCRT-II complex subunit VPS25</fullName>
    </alternativeName>
</protein>
<evidence type="ECO:0000256" key="2">
    <source>
        <dbReference type="ARBA" id="ARBA00009674"/>
    </source>
</evidence>
<name>A0AAD5KK59_9FUNG</name>
<comment type="caution">
    <text evidence="8">The sequence shown here is derived from an EMBL/GenBank/DDBJ whole genome shotgun (WGS) entry which is preliminary data.</text>
</comment>
<keyword evidence="5" id="KW-0963">Cytoplasm</keyword>
<evidence type="ECO:0000256" key="5">
    <source>
        <dbReference type="ARBA" id="ARBA00022490"/>
    </source>
</evidence>
<organism evidence="8 9">
    <name type="scientific">Phascolomyces articulosus</name>
    <dbReference type="NCBI Taxonomy" id="60185"/>
    <lineage>
        <taxon>Eukaryota</taxon>
        <taxon>Fungi</taxon>
        <taxon>Fungi incertae sedis</taxon>
        <taxon>Mucoromycota</taxon>
        <taxon>Mucoromycotina</taxon>
        <taxon>Mucoromycetes</taxon>
        <taxon>Mucorales</taxon>
        <taxon>Lichtheimiaceae</taxon>
        <taxon>Phascolomyces</taxon>
    </lineage>
</organism>
<dbReference type="InterPro" id="IPR014041">
    <property type="entry name" value="ESCRT-II_cplx_Vps25-sub_N"/>
</dbReference>
<evidence type="ECO:0000256" key="3">
    <source>
        <dbReference type="ARBA" id="ARBA00017934"/>
    </source>
</evidence>
<sequence>MQPMTSTRSDFKFPTIHNFPPFYTRQPTDSTWESQLTQWNELILSYCRHYNIFRIDLHEVTAPGVSELFENSKLKRRLSFETLQEIVDEMVQKGDAEWEDGKKGSKSQAIVYWRKPEDWANLILGWVNETGMNNNNILTVYEIAHGDLAEGQPFYELNQYILLKALNILVKRGVAQLFKGSSDDENMGIKFFNTS</sequence>
<gene>
    <name evidence="8" type="ORF">BDA99DRAFT_500048</name>
</gene>
<dbReference type="Gene3D" id="1.10.10.10">
    <property type="entry name" value="Winged helix-like DNA-binding domain superfamily/Winged helix DNA-binding domain"/>
    <property type="match status" value="1"/>
</dbReference>
<evidence type="ECO:0000256" key="4">
    <source>
        <dbReference type="ARBA" id="ARBA00022448"/>
    </source>
</evidence>
<dbReference type="FunFam" id="1.10.10.10:FF:000141">
    <property type="entry name" value="vacuolar protein-sorting-associated protein 25"/>
    <property type="match status" value="1"/>
</dbReference>
<comment type="similarity">
    <text evidence="2">Belongs to the VPS25 family.</text>
</comment>
<dbReference type="SUPFAM" id="SSF46785">
    <property type="entry name" value="Winged helix' DNA-binding domain"/>
    <property type="match status" value="2"/>
</dbReference>
<keyword evidence="9" id="KW-1185">Reference proteome</keyword>
<dbReference type="GO" id="GO:0000814">
    <property type="term" value="C:ESCRT II complex"/>
    <property type="evidence" value="ECO:0007669"/>
    <property type="project" value="InterPro"/>
</dbReference>
<dbReference type="EMBL" id="JAIXMP010000005">
    <property type="protein sequence ID" value="KAI9273101.1"/>
    <property type="molecule type" value="Genomic_DNA"/>
</dbReference>
<dbReference type="GO" id="GO:0005198">
    <property type="term" value="F:structural molecule activity"/>
    <property type="evidence" value="ECO:0007669"/>
    <property type="project" value="TreeGrafter"/>
</dbReference>
<reference evidence="8" key="2">
    <citation type="submission" date="2023-02" db="EMBL/GenBank/DDBJ databases">
        <authorList>
            <consortium name="DOE Joint Genome Institute"/>
            <person name="Mondo S.J."/>
            <person name="Chang Y."/>
            <person name="Wang Y."/>
            <person name="Ahrendt S."/>
            <person name="Andreopoulos W."/>
            <person name="Barry K."/>
            <person name="Beard J."/>
            <person name="Benny G.L."/>
            <person name="Blankenship S."/>
            <person name="Bonito G."/>
            <person name="Cuomo C."/>
            <person name="Desiro A."/>
            <person name="Gervers K.A."/>
            <person name="Hundley H."/>
            <person name="Kuo A."/>
            <person name="LaButti K."/>
            <person name="Lang B.F."/>
            <person name="Lipzen A."/>
            <person name="O'Donnell K."/>
            <person name="Pangilinan J."/>
            <person name="Reynolds N."/>
            <person name="Sandor L."/>
            <person name="Smith M.W."/>
            <person name="Tsang A."/>
            <person name="Grigoriev I.V."/>
            <person name="Stajich J.E."/>
            <person name="Spatafora J.W."/>
        </authorList>
    </citation>
    <scope>NUCLEOTIDE SEQUENCE</scope>
    <source>
        <strain evidence="8">RSA 2281</strain>
    </source>
</reference>
<evidence type="ECO:0000256" key="1">
    <source>
        <dbReference type="ARBA" id="ARBA00004496"/>
    </source>
</evidence>
<dbReference type="GO" id="GO:0042803">
    <property type="term" value="F:protein homodimerization activity"/>
    <property type="evidence" value="ECO:0007669"/>
    <property type="project" value="TreeGrafter"/>
</dbReference>
<comment type="subcellular location">
    <subcellularLocation>
        <location evidence="1">Cytoplasm</location>
    </subcellularLocation>
</comment>
<dbReference type="PANTHER" id="PTHR13149:SF0">
    <property type="entry name" value="VACUOLAR PROTEIN-SORTING-ASSOCIATED PROTEIN 25"/>
    <property type="match status" value="1"/>
</dbReference>
<reference evidence="8" key="1">
    <citation type="journal article" date="2022" name="IScience">
        <title>Evolution of zygomycete secretomes and the origins of terrestrial fungal ecologies.</title>
        <authorList>
            <person name="Chang Y."/>
            <person name="Wang Y."/>
            <person name="Mondo S."/>
            <person name="Ahrendt S."/>
            <person name="Andreopoulos W."/>
            <person name="Barry K."/>
            <person name="Beard J."/>
            <person name="Benny G.L."/>
            <person name="Blankenship S."/>
            <person name="Bonito G."/>
            <person name="Cuomo C."/>
            <person name="Desiro A."/>
            <person name="Gervers K.A."/>
            <person name="Hundley H."/>
            <person name="Kuo A."/>
            <person name="LaButti K."/>
            <person name="Lang B.F."/>
            <person name="Lipzen A."/>
            <person name="O'Donnell K."/>
            <person name="Pangilinan J."/>
            <person name="Reynolds N."/>
            <person name="Sandor L."/>
            <person name="Smith M.E."/>
            <person name="Tsang A."/>
            <person name="Grigoriev I.V."/>
            <person name="Stajich J.E."/>
            <person name="Spatafora J.W."/>
        </authorList>
    </citation>
    <scope>NUCLEOTIDE SEQUENCE</scope>
    <source>
        <strain evidence="8">RSA 2281</strain>
    </source>
</reference>
<accession>A0AAD5KK59</accession>
<evidence type="ECO:0000313" key="8">
    <source>
        <dbReference type="EMBL" id="KAI9273101.1"/>
    </source>
</evidence>
<dbReference type="PANTHER" id="PTHR13149">
    <property type="entry name" value="VACUOLAR PROTEIN SORTING-ASSOCIATED PROTEIN VPS25"/>
    <property type="match status" value="1"/>
</dbReference>
<evidence type="ECO:0000256" key="6">
    <source>
        <dbReference type="ARBA" id="ARBA00022927"/>
    </source>
</evidence>
<dbReference type="InterPro" id="IPR036388">
    <property type="entry name" value="WH-like_DNA-bd_sf"/>
</dbReference>
<dbReference type="AlphaFoldDB" id="A0AAD5KK59"/>
<dbReference type="InterPro" id="IPR008570">
    <property type="entry name" value="ESCRT-II_cplx_Vps25-sub"/>
</dbReference>
<dbReference type="GO" id="GO:0043328">
    <property type="term" value="P:protein transport to vacuole involved in ubiquitin-dependent protein catabolic process via the multivesicular body sorting pathway"/>
    <property type="evidence" value="ECO:0007669"/>
    <property type="project" value="TreeGrafter"/>
</dbReference>
<proteinExistence type="inferred from homology"/>
<keyword evidence="6" id="KW-0653">Protein transport</keyword>